<evidence type="ECO:0000313" key="2">
    <source>
        <dbReference type="Proteomes" id="UP000265520"/>
    </source>
</evidence>
<feature type="non-terminal residue" evidence="1">
    <location>
        <position position="108"/>
    </location>
</feature>
<comment type="caution">
    <text evidence="1">The sequence shown here is derived from an EMBL/GenBank/DDBJ whole genome shotgun (WGS) entry which is preliminary data.</text>
</comment>
<accession>A0A392R932</accession>
<protein>
    <submittedName>
        <fullName evidence="1">Uncharacterized protein</fullName>
    </submittedName>
</protein>
<evidence type="ECO:0000313" key="1">
    <source>
        <dbReference type="EMBL" id="MCI32544.1"/>
    </source>
</evidence>
<proteinExistence type="predicted"/>
<dbReference type="AlphaFoldDB" id="A0A392R932"/>
<keyword evidence="2" id="KW-1185">Reference proteome</keyword>
<name>A0A392R932_9FABA</name>
<sequence>MMSICCSSWLSTSFPTAIDGFNIAINGLGLTLWTIYTPLIQWSQVHNPHLIHRNGRGAPPVRSSLIQVRSVAPSVRNETAYARGSTPFSPFASTVGATVPDTTVVEAK</sequence>
<dbReference type="Proteomes" id="UP000265520">
    <property type="component" value="Unassembled WGS sequence"/>
</dbReference>
<reference evidence="1 2" key="1">
    <citation type="journal article" date="2018" name="Front. Plant Sci.">
        <title>Red Clover (Trifolium pratense) and Zigzag Clover (T. medium) - A Picture of Genomic Similarities and Differences.</title>
        <authorList>
            <person name="Dluhosova J."/>
            <person name="Istvanek J."/>
            <person name="Nedelnik J."/>
            <person name="Repkova J."/>
        </authorList>
    </citation>
    <scope>NUCLEOTIDE SEQUENCE [LARGE SCALE GENOMIC DNA]</scope>
    <source>
        <strain evidence="2">cv. 10/8</strain>
        <tissue evidence="1">Leaf</tissue>
    </source>
</reference>
<dbReference type="EMBL" id="LXQA010196530">
    <property type="protein sequence ID" value="MCI32544.1"/>
    <property type="molecule type" value="Genomic_DNA"/>
</dbReference>
<organism evidence="1 2">
    <name type="scientific">Trifolium medium</name>
    <dbReference type="NCBI Taxonomy" id="97028"/>
    <lineage>
        <taxon>Eukaryota</taxon>
        <taxon>Viridiplantae</taxon>
        <taxon>Streptophyta</taxon>
        <taxon>Embryophyta</taxon>
        <taxon>Tracheophyta</taxon>
        <taxon>Spermatophyta</taxon>
        <taxon>Magnoliopsida</taxon>
        <taxon>eudicotyledons</taxon>
        <taxon>Gunneridae</taxon>
        <taxon>Pentapetalae</taxon>
        <taxon>rosids</taxon>
        <taxon>fabids</taxon>
        <taxon>Fabales</taxon>
        <taxon>Fabaceae</taxon>
        <taxon>Papilionoideae</taxon>
        <taxon>50 kb inversion clade</taxon>
        <taxon>NPAAA clade</taxon>
        <taxon>Hologalegina</taxon>
        <taxon>IRL clade</taxon>
        <taxon>Trifolieae</taxon>
        <taxon>Trifolium</taxon>
    </lineage>
</organism>